<dbReference type="Pfam" id="PF13088">
    <property type="entry name" value="BNR_2"/>
    <property type="match status" value="1"/>
</dbReference>
<feature type="region of interest" description="Disordered" evidence="4">
    <location>
        <begin position="322"/>
        <end position="347"/>
    </location>
</feature>
<dbReference type="InterPro" id="IPR011040">
    <property type="entry name" value="Sialidase"/>
</dbReference>
<dbReference type="PANTHER" id="PTHR10628">
    <property type="entry name" value="SIALIDASE"/>
    <property type="match status" value="1"/>
</dbReference>
<evidence type="ECO:0000259" key="5">
    <source>
        <dbReference type="Pfam" id="PF13088"/>
    </source>
</evidence>
<evidence type="ECO:0000313" key="6">
    <source>
        <dbReference type="EMBL" id="GAA5000680.1"/>
    </source>
</evidence>
<protein>
    <recommendedName>
        <fullName evidence="3">exo-alpha-sialidase</fullName>
        <ecNumber evidence="3">3.2.1.18</ecNumber>
    </recommendedName>
</protein>
<feature type="compositionally biased region" description="Basic and acidic residues" evidence="4">
    <location>
        <begin position="334"/>
        <end position="347"/>
    </location>
</feature>
<comment type="similarity">
    <text evidence="2">Belongs to the glycosyl hydrolase 33 family.</text>
</comment>
<evidence type="ECO:0000256" key="2">
    <source>
        <dbReference type="ARBA" id="ARBA00009348"/>
    </source>
</evidence>
<comment type="caution">
    <text evidence="6">The sequence shown here is derived from an EMBL/GenBank/DDBJ whole genome shotgun (WGS) entry which is preliminary data.</text>
</comment>
<dbReference type="PANTHER" id="PTHR10628:SF30">
    <property type="entry name" value="EXO-ALPHA-SIALIDASE"/>
    <property type="match status" value="1"/>
</dbReference>
<feature type="domain" description="Sialidase" evidence="5">
    <location>
        <begin position="121"/>
        <end position="422"/>
    </location>
</feature>
<feature type="compositionally biased region" description="Low complexity" evidence="4">
    <location>
        <begin position="57"/>
        <end position="89"/>
    </location>
</feature>
<sequence length="449" mass="46636">MTEPTAGTPAAPATTGPGTDTTEPGTEPGTGPAQPGTGTTEAGTDPGTTPGVGADSGPTTGTPEPDSGPTTGTTDPGTDAGTDVGTDPTPRTDSAPTTPFRGGREGYASFRIPAVVVTRAGTLLAFCEGRVASAHDHGHIDIVLKRSTDGGRTWGPLRAVAKNGGNLAGNPAPVVLDTGRVLLVHVRSAAAASEDALLRGKVKPADGRRVWVQHSDDDGLAWSAPKEITAQVKKAGWRWYATTPGHAIQLTGGRVVVPGNHTVAPTGTDNGTEAKYNSGHCLLSDDRGETWYLGYIDENTNGYINVNETTAAELPDGRVYFNTRNDSPSPGNRADAHSRDGGRTLEKPFRPQAGIVTAVVQGSVLQLRDPDLLLYSGPADPDFRALMTVRVSTDGGTTWRTAHTVDGLPAAYSDLVRVDAATVGLLYETGDFGAYETIVFRRIPVTALT</sequence>
<evidence type="ECO:0000256" key="3">
    <source>
        <dbReference type="ARBA" id="ARBA00012733"/>
    </source>
</evidence>
<dbReference type="Proteomes" id="UP001501759">
    <property type="component" value="Unassembled WGS sequence"/>
</dbReference>
<evidence type="ECO:0000313" key="7">
    <source>
        <dbReference type="Proteomes" id="UP001501759"/>
    </source>
</evidence>
<keyword evidence="7" id="KW-1185">Reference proteome</keyword>
<dbReference type="CDD" id="cd15482">
    <property type="entry name" value="Sialidase_non-viral"/>
    <property type="match status" value="1"/>
</dbReference>
<feature type="region of interest" description="Disordered" evidence="4">
    <location>
        <begin position="1"/>
        <end position="105"/>
    </location>
</feature>
<evidence type="ECO:0000256" key="1">
    <source>
        <dbReference type="ARBA" id="ARBA00000427"/>
    </source>
</evidence>
<dbReference type="EC" id="3.2.1.18" evidence="3"/>
<comment type="catalytic activity">
    <reaction evidence="1">
        <text>Hydrolysis of alpha-(2-&gt;3)-, alpha-(2-&gt;6)-, alpha-(2-&gt;8)- glycosidic linkages of terminal sialic acid residues in oligosaccharides, glycoproteins, glycolipids, colominic acid and synthetic substrates.</text>
        <dbReference type="EC" id="3.2.1.18"/>
    </reaction>
</comment>
<gene>
    <name evidence="6" type="ORF">GCM10023335_14970</name>
</gene>
<feature type="compositionally biased region" description="Low complexity" evidence="4">
    <location>
        <begin position="1"/>
        <end position="44"/>
    </location>
</feature>
<dbReference type="Gene3D" id="2.120.10.10">
    <property type="match status" value="1"/>
</dbReference>
<name>A0ABP9IKK9_9ACTN</name>
<dbReference type="InterPro" id="IPR026856">
    <property type="entry name" value="Sialidase_fam"/>
</dbReference>
<organism evidence="6 7">
    <name type="scientific">Streptomyces siamensis</name>
    <dbReference type="NCBI Taxonomy" id="1274986"/>
    <lineage>
        <taxon>Bacteria</taxon>
        <taxon>Bacillati</taxon>
        <taxon>Actinomycetota</taxon>
        <taxon>Actinomycetes</taxon>
        <taxon>Kitasatosporales</taxon>
        <taxon>Streptomycetaceae</taxon>
        <taxon>Streptomyces</taxon>
    </lineage>
</organism>
<dbReference type="SUPFAM" id="SSF50939">
    <property type="entry name" value="Sialidases"/>
    <property type="match status" value="1"/>
</dbReference>
<proteinExistence type="inferred from homology"/>
<dbReference type="InterPro" id="IPR036278">
    <property type="entry name" value="Sialidase_sf"/>
</dbReference>
<reference evidence="7" key="1">
    <citation type="journal article" date="2019" name="Int. J. Syst. Evol. Microbiol.">
        <title>The Global Catalogue of Microorganisms (GCM) 10K type strain sequencing project: providing services to taxonomists for standard genome sequencing and annotation.</title>
        <authorList>
            <consortium name="The Broad Institute Genomics Platform"/>
            <consortium name="The Broad Institute Genome Sequencing Center for Infectious Disease"/>
            <person name="Wu L."/>
            <person name="Ma J."/>
        </authorList>
    </citation>
    <scope>NUCLEOTIDE SEQUENCE [LARGE SCALE GENOMIC DNA]</scope>
    <source>
        <strain evidence="7">JCM 18409</strain>
    </source>
</reference>
<dbReference type="EMBL" id="BAABKB010000002">
    <property type="protein sequence ID" value="GAA5000680.1"/>
    <property type="molecule type" value="Genomic_DNA"/>
</dbReference>
<accession>A0ABP9IKK9</accession>
<evidence type="ECO:0000256" key="4">
    <source>
        <dbReference type="SAM" id="MobiDB-lite"/>
    </source>
</evidence>